<dbReference type="Proteomes" id="UP001062846">
    <property type="component" value="Chromosome 1"/>
</dbReference>
<organism evidence="1 2">
    <name type="scientific">Rhododendron molle</name>
    <name type="common">Chinese azalea</name>
    <name type="synonym">Azalea mollis</name>
    <dbReference type="NCBI Taxonomy" id="49168"/>
    <lineage>
        <taxon>Eukaryota</taxon>
        <taxon>Viridiplantae</taxon>
        <taxon>Streptophyta</taxon>
        <taxon>Embryophyta</taxon>
        <taxon>Tracheophyta</taxon>
        <taxon>Spermatophyta</taxon>
        <taxon>Magnoliopsida</taxon>
        <taxon>eudicotyledons</taxon>
        <taxon>Gunneridae</taxon>
        <taxon>Pentapetalae</taxon>
        <taxon>asterids</taxon>
        <taxon>Ericales</taxon>
        <taxon>Ericaceae</taxon>
        <taxon>Ericoideae</taxon>
        <taxon>Rhodoreae</taxon>
        <taxon>Rhododendron</taxon>
    </lineage>
</organism>
<comment type="caution">
    <text evidence="1">The sequence shown here is derived from an EMBL/GenBank/DDBJ whole genome shotgun (WGS) entry which is preliminary data.</text>
</comment>
<keyword evidence="2" id="KW-1185">Reference proteome</keyword>
<reference evidence="1" key="1">
    <citation type="submission" date="2022-02" db="EMBL/GenBank/DDBJ databases">
        <title>Plant Genome Project.</title>
        <authorList>
            <person name="Zhang R.-G."/>
        </authorList>
    </citation>
    <scope>NUCLEOTIDE SEQUENCE</scope>
    <source>
        <strain evidence="1">AT1</strain>
    </source>
</reference>
<protein>
    <submittedName>
        <fullName evidence="1">Uncharacterized protein</fullName>
    </submittedName>
</protein>
<evidence type="ECO:0000313" key="1">
    <source>
        <dbReference type="EMBL" id="KAI8573730.1"/>
    </source>
</evidence>
<sequence>MGYIGAHGIGALHRYKYSGWIIPWSRNTSCSRFGAVSSTFSLSGCRKCSI</sequence>
<proteinExistence type="predicted"/>
<gene>
    <name evidence="1" type="ORF">RHMOL_Rhmol01G0298900</name>
</gene>
<name>A0ACC0Q7L3_RHOML</name>
<evidence type="ECO:0000313" key="2">
    <source>
        <dbReference type="Proteomes" id="UP001062846"/>
    </source>
</evidence>
<accession>A0ACC0Q7L3</accession>
<dbReference type="EMBL" id="CM046388">
    <property type="protein sequence ID" value="KAI8573730.1"/>
    <property type="molecule type" value="Genomic_DNA"/>
</dbReference>